<keyword evidence="6" id="KW-0464">Manganese</keyword>
<feature type="binding site" evidence="6">
    <location>
        <position position="148"/>
    </location>
    <ligand>
        <name>Mg(2+)</name>
        <dbReference type="ChEBI" id="CHEBI:18420"/>
        <label>1</label>
    </ligand>
</feature>
<dbReference type="Pfam" id="PF03372">
    <property type="entry name" value="Exo_endo_phos"/>
    <property type="match status" value="1"/>
</dbReference>
<feature type="domain" description="Endonuclease/exonuclease/phosphatase" evidence="8">
    <location>
        <begin position="4"/>
        <end position="247"/>
    </location>
</feature>
<evidence type="ECO:0000313" key="10">
    <source>
        <dbReference type="Proteomes" id="UP000031518"/>
    </source>
</evidence>
<dbReference type="PANTHER" id="PTHR43250:SF2">
    <property type="entry name" value="EXODEOXYRIBONUCLEASE III"/>
    <property type="match status" value="1"/>
</dbReference>
<keyword evidence="2 6" id="KW-0479">Metal-binding</keyword>
<comment type="similarity">
    <text evidence="1">Belongs to the DNA repair enzymes AP/ExoA family.</text>
</comment>
<dbReference type="Proteomes" id="UP000031518">
    <property type="component" value="Unassembled WGS sequence"/>
</dbReference>
<keyword evidence="3 9" id="KW-0378">Hydrolase</keyword>
<evidence type="ECO:0000256" key="7">
    <source>
        <dbReference type="PIRSR" id="PIRSR604808-3"/>
    </source>
</evidence>
<reference evidence="9 10" key="2">
    <citation type="submission" date="2015-01" db="EMBL/GenBank/DDBJ databases">
        <title>Complete genome sequence of Pyrinomonas methylaliphatogenes type strain K22T.</title>
        <authorList>
            <person name="Lee K.C.Y."/>
            <person name="Power J.F."/>
            <person name="Dunfield P.F."/>
            <person name="Morgan X.C."/>
            <person name="Huttenhower C."/>
            <person name="Stott M.B."/>
        </authorList>
    </citation>
    <scope>NUCLEOTIDE SEQUENCE [LARGE SCALE GENOMIC DNA]</scope>
    <source>
        <strain evidence="9 10">K22</strain>
    </source>
</reference>
<feature type="active site" description="Proton donor/acceptor" evidence="5">
    <location>
        <position position="146"/>
    </location>
</feature>
<dbReference type="RefSeq" id="WP_041974831.1">
    <property type="nucleotide sequence ID" value="NZ_CBXV010000003.1"/>
</dbReference>
<dbReference type="STRING" id="454194.PYK22_00890"/>
<evidence type="ECO:0000313" key="9">
    <source>
        <dbReference type="EMBL" id="CDM64895.1"/>
    </source>
</evidence>
<evidence type="ECO:0000259" key="8">
    <source>
        <dbReference type="Pfam" id="PF03372"/>
    </source>
</evidence>
<dbReference type="Gene3D" id="3.60.10.10">
    <property type="entry name" value="Endonuclease/exonuclease/phosphatase"/>
    <property type="match status" value="1"/>
</dbReference>
<keyword evidence="4 6" id="KW-0460">Magnesium</keyword>
<feature type="active site" evidence="5">
    <location>
        <position position="105"/>
    </location>
</feature>
<dbReference type="GO" id="GO:0004519">
    <property type="term" value="F:endonuclease activity"/>
    <property type="evidence" value="ECO:0007669"/>
    <property type="project" value="InterPro"/>
</dbReference>
<dbReference type="CDD" id="cd09086">
    <property type="entry name" value="ExoIII-like_AP-endo"/>
    <property type="match status" value="1"/>
</dbReference>
<feature type="binding site" evidence="6">
    <location>
        <position position="246"/>
    </location>
    <ligand>
        <name>Mg(2+)</name>
        <dbReference type="ChEBI" id="CHEBI:18420"/>
        <label>1</label>
    </ligand>
</feature>
<dbReference type="GO" id="GO:0003677">
    <property type="term" value="F:DNA binding"/>
    <property type="evidence" value="ECO:0007669"/>
    <property type="project" value="InterPro"/>
</dbReference>
<dbReference type="NCBIfam" id="TIGR00633">
    <property type="entry name" value="xth"/>
    <property type="match status" value="1"/>
</dbReference>
<evidence type="ECO:0000256" key="2">
    <source>
        <dbReference type="ARBA" id="ARBA00022723"/>
    </source>
</evidence>
<dbReference type="AlphaFoldDB" id="A0A0B6WXJ1"/>
<dbReference type="InterPro" id="IPR004808">
    <property type="entry name" value="AP_endonuc_1"/>
</dbReference>
<feature type="site" description="Interaction with DNA substrate" evidence="7">
    <location>
        <position position="247"/>
    </location>
</feature>
<dbReference type="InterPro" id="IPR036691">
    <property type="entry name" value="Endo/exonu/phosph_ase_sf"/>
</dbReference>
<gene>
    <name evidence="9" type="ORF">PYK22_00890</name>
</gene>
<keyword evidence="10" id="KW-1185">Reference proteome</keyword>
<proteinExistence type="inferred from homology"/>
<evidence type="ECO:0000256" key="6">
    <source>
        <dbReference type="PIRSR" id="PIRSR604808-2"/>
    </source>
</evidence>
<dbReference type="GO" id="GO:0008311">
    <property type="term" value="F:double-stranded DNA 3'-5' DNA exonuclease activity"/>
    <property type="evidence" value="ECO:0007669"/>
    <property type="project" value="UniProtKB-EC"/>
</dbReference>
<reference evidence="9 10" key="1">
    <citation type="submission" date="2013-12" db="EMBL/GenBank/DDBJ databases">
        <authorList>
            <person name="Stott M."/>
        </authorList>
    </citation>
    <scope>NUCLEOTIDE SEQUENCE [LARGE SCALE GENOMIC DNA]</scope>
    <source>
        <strain evidence="9 10">K22</strain>
    </source>
</reference>
<sequence>MRIATWNVNSIIARLSHVLRWLDEARPDVLCLQETKCVDERFPRERLIELGYYVETFGERAYNGVAIISRSPCDDVQRGFPEDESSGHARLIAGTLGGIRIINVYVPNGQAVGSEKYRFKLDWMQRLRRFLDEHHRPDENLLLCGDFNVAPEDRDVHDPNLWRGRILFSEPEREALAKLREWGLVDAFRLHVQDGGHFTWWDYRAGAFRRNAGLRIDHIWISRPLAERCTAAWIDRAPRSWERPSDHVPVIAEFRD</sequence>
<dbReference type="InterPro" id="IPR037493">
    <property type="entry name" value="ExoIII-like"/>
</dbReference>
<dbReference type="EMBL" id="CBXV010000003">
    <property type="protein sequence ID" value="CDM64895.1"/>
    <property type="molecule type" value="Genomic_DNA"/>
</dbReference>
<dbReference type="InterPro" id="IPR020847">
    <property type="entry name" value="AP_endonuclease_F1_BS"/>
</dbReference>
<accession>A0A0B6WXJ1</accession>
<organism evidence="9 10">
    <name type="scientific">Pyrinomonas methylaliphatogenes</name>
    <dbReference type="NCBI Taxonomy" id="454194"/>
    <lineage>
        <taxon>Bacteria</taxon>
        <taxon>Pseudomonadati</taxon>
        <taxon>Acidobacteriota</taxon>
        <taxon>Blastocatellia</taxon>
        <taxon>Blastocatellales</taxon>
        <taxon>Pyrinomonadaceae</taxon>
        <taxon>Pyrinomonas</taxon>
    </lineage>
</organism>
<dbReference type="GO" id="GO:0006281">
    <property type="term" value="P:DNA repair"/>
    <property type="evidence" value="ECO:0007669"/>
    <property type="project" value="InterPro"/>
</dbReference>
<name>A0A0B6WXJ1_9BACT</name>
<evidence type="ECO:0000256" key="3">
    <source>
        <dbReference type="ARBA" id="ARBA00022801"/>
    </source>
</evidence>
<dbReference type="PANTHER" id="PTHR43250">
    <property type="entry name" value="EXODEOXYRIBONUCLEASE III"/>
    <property type="match status" value="1"/>
</dbReference>
<evidence type="ECO:0000256" key="5">
    <source>
        <dbReference type="PIRSR" id="PIRSR604808-1"/>
    </source>
</evidence>
<dbReference type="GO" id="GO:0046872">
    <property type="term" value="F:metal ion binding"/>
    <property type="evidence" value="ECO:0007669"/>
    <property type="project" value="UniProtKB-KW"/>
</dbReference>
<protein>
    <submittedName>
        <fullName evidence="9">Exodeoxyribonuclease III</fullName>
        <ecNumber evidence="9">3.1.11.2</ecNumber>
    </submittedName>
</protein>
<evidence type="ECO:0000256" key="4">
    <source>
        <dbReference type="ARBA" id="ARBA00022842"/>
    </source>
</evidence>
<dbReference type="PROSITE" id="PS51435">
    <property type="entry name" value="AP_NUCLEASE_F1_4"/>
    <property type="match status" value="1"/>
</dbReference>
<feature type="active site" description="Proton acceptor" evidence="5">
    <location>
        <position position="247"/>
    </location>
</feature>
<dbReference type="InterPro" id="IPR005135">
    <property type="entry name" value="Endo/exonuclease/phosphatase"/>
</dbReference>
<dbReference type="NCBIfam" id="TIGR00195">
    <property type="entry name" value="exoDNase_III"/>
    <property type="match status" value="1"/>
</dbReference>
<dbReference type="SUPFAM" id="SSF56219">
    <property type="entry name" value="DNase I-like"/>
    <property type="match status" value="1"/>
</dbReference>
<feature type="binding site" evidence="6">
    <location>
        <position position="247"/>
    </location>
    <ligand>
        <name>Mg(2+)</name>
        <dbReference type="ChEBI" id="CHEBI:18420"/>
        <label>1</label>
    </ligand>
</feature>
<dbReference type="PROSITE" id="PS00726">
    <property type="entry name" value="AP_NUCLEASE_F1_1"/>
    <property type="match status" value="1"/>
</dbReference>
<comment type="cofactor">
    <cofactor evidence="6">
        <name>Mg(2+)</name>
        <dbReference type="ChEBI" id="CHEBI:18420"/>
    </cofactor>
    <cofactor evidence="6">
        <name>Mn(2+)</name>
        <dbReference type="ChEBI" id="CHEBI:29035"/>
    </cofactor>
    <text evidence="6">Probably binds two magnesium or manganese ions per subunit.</text>
</comment>
<evidence type="ECO:0000256" key="1">
    <source>
        <dbReference type="ARBA" id="ARBA00007092"/>
    </source>
</evidence>
<feature type="site" description="Transition state stabilizer" evidence="7">
    <location>
        <position position="148"/>
    </location>
</feature>
<feature type="binding site" evidence="6">
    <location>
        <position position="7"/>
    </location>
    <ligand>
        <name>Mg(2+)</name>
        <dbReference type="ChEBI" id="CHEBI:18420"/>
        <label>1</label>
    </ligand>
</feature>
<feature type="binding site" evidence="6">
    <location>
        <position position="34"/>
    </location>
    <ligand>
        <name>Mg(2+)</name>
        <dbReference type="ChEBI" id="CHEBI:18420"/>
        <label>1</label>
    </ligand>
</feature>
<feature type="site" description="Important for catalytic activity" evidence="7">
    <location>
        <position position="217"/>
    </location>
</feature>
<dbReference type="EC" id="3.1.11.2" evidence="9"/>
<dbReference type="OrthoDB" id="9803914at2"/>
<feature type="binding site" evidence="6">
    <location>
        <position position="146"/>
    </location>
    <ligand>
        <name>Mg(2+)</name>
        <dbReference type="ChEBI" id="CHEBI:18420"/>
        <label>1</label>
    </ligand>
</feature>